<accession>A0AAW2SRS5</accession>
<reference evidence="1" key="1">
    <citation type="submission" date="2020-06" db="EMBL/GenBank/DDBJ databases">
        <authorList>
            <person name="Li T."/>
            <person name="Hu X."/>
            <person name="Zhang T."/>
            <person name="Song X."/>
            <person name="Zhang H."/>
            <person name="Dai N."/>
            <person name="Sheng W."/>
            <person name="Hou X."/>
            <person name="Wei L."/>
        </authorList>
    </citation>
    <scope>NUCLEOTIDE SEQUENCE</scope>
    <source>
        <strain evidence="1">KEN1</strain>
        <tissue evidence="1">Leaf</tissue>
    </source>
</reference>
<dbReference type="Pfam" id="PF02992">
    <property type="entry name" value="Transposase_21"/>
    <property type="match status" value="1"/>
</dbReference>
<organism evidence="1">
    <name type="scientific">Sesamum latifolium</name>
    <dbReference type="NCBI Taxonomy" id="2727402"/>
    <lineage>
        <taxon>Eukaryota</taxon>
        <taxon>Viridiplantae</taxon>
        <taxon>Streptophyta</taxon>
        <taxon>Embryophyta</taxon>
        <taxon>Tracheophyta</taxon>
        <taxon>Spermatophyta</taxon>
        <taxon>Magnoliopsida</taxon>
        <taxon>eudicotyledons</taxon>
        <taxon>Gunneridae</taxon>
        <taxon>Pentapetalae</taxon>
        <taxon>asterids</taxon>
        <taxon>lamiids</taxon>
        <taxon>Lamiales</taxon>
        <taxon>Pedaliaceae</taxon>
        <taxon>Sesamum</taxon>
    </lineage>
</organism>
<dbReference type="InterPro" id="IPR004242">
    <property type="entry name" value="Transposase_21"/>
</dbReference>
<name>A0AAW2SRS5_9LAMI</name>
<sequence>MVGLIYEAIGMGHMHADIENDTQSTENDYVSGADEKTLKFYQLLEDANRELCPGCTDFTKLSFSVHLLNLKVSSGWTNKSFSLLLGLLKKAFPKDVNLPKDFDEANKITKNLGFTYETWDPRLQKLFMSSETAPLMGWHAEGRVDDGKFRHPADSLAWKDFDEKNIAFSSECQNVRLGLAVDGFSPFKMNECNFLLSVLIDGLRGPGNKIDVYLQPLIEELKNYGIMVLKLMISRKEMFVLKATLMWTISDLPSYTMLSGLGTKTDKGCPCCGMETMCRRLEIARKYSYTYHRRFLSRSHRLRRDTISFDGKTKDNLHAHRELAKLGVRKPLHAFKRPSGTWCLPSGPCNMALHEKDVFCKVLKSIRALDGYTSNISKCVQVEKRTLWGLKSHDNHVLMQNLLPIAVRKALPKHVVDVLIELSTFFRKLFESE</sequence>
<dbReference type="AlphaFoldDB" id="A0AAW2SRS5"/>
<gene>
    <name evidence="1" type="ORF">Slati_4480900</name>
</gene>
<reference evidence="1" key="2">
    <citation type="journal article" date="2024" name="Plant">
        <title>Genomic evolution and insights into agronomic trait innovations of Sesamum species.</title>
        <authorList>
            <person name="Miao H."/>
            <person name="Wang L."/>
            <person name="Qu L."/>
            <person name="Liu H."/>
            <person name="Sun Y."/>
            <person name="Le M."/>
            <person name="Wang Q."/>
            <person name="Wei S."/>
            <person name="Zheng Y."/>
            <person name="Lin W."/>
            <person name="Duan Y."/>
            <person name="Cao H."/>
            <person name="Xiong S."/>
            <person name="Wang X."/>
            <person name="Wei L."/>
            <person name="Li C."/>
            <person name="Ma Q."/>
            <person name="Ju M."/>
            <person name="Zhao R."/>
            <person name="Li G."/>
            <person name="Mu C."/>
            <person name="Tian Q."/>
            <person name="Mei H."/>
            <person name="Zhang T."/>
            <person name="Gao T."/>
            <person name="Zhang H."/>
        </authorList>
    </citation>
    <scope>NUCLEOTIDE SEQUENCE</scope>
    <source>
        <strain evidence="1">KEN1</strain>
    </source>
</reference>
<dbReference type="EMBL" id="JACGWN010000016">
    <property type="protein sequence ID" value="KAL0395147.1"/>
    <property type="molecule type" value="Genomic_DNA"/>
</dbReference>
<evidence type="ECO:0000313" key="1">
    <source>
        <dbReference type="EMBL" id="KAL0395147.1"/>
    </source>
</evidence>
<proteinExistence type="predicted"/>
<protein>
    <submittedName>
        <fullName evidence="1">Uncharacterized protein</fullName>
    </submittedName>
</protein>
<dbReference type="PANTHER" id="PTHR10775:SF182">
    <property type="entry name" value="TRANSPOSON, EN_SPM-LIKE, TRANSPOSASE-ASSOCIATED DOMAIN PROTEIN-RELATED"/>
    <property type="match status" value="1"/>
</dbReference>
<comment type="caution">
    <text evidence="1">The sequence shown here is derived from an EMBL/GenBank/DDBJ whole genome shotgun (WGS) entry which is preliminary data.</text>
</comment>
<dbReference type="PANTHER" id="PTHR10775">
    <property type="entry name" value="OS08G0208400 PROTEIN"/>
    <property type="match status" value="1"/>
</dbReference>